<evidence type="ECO:0000256" key="1">
    <source>
        <dbReference type="SAM" id="Phobius"/>
    </source>
</evidence>
<dbReference type="EMBL" id="LR900474">
    <property type="protein sequence ID" value="CAD7245803.1"/>
    <property type="molecule type" value="Genomic_DNA"/>
</dbReference>
<gene>
    <name evidence="3" type="ORF">DSTB1V02_LOCUS5669</name>
</gene>
<keyword evidence="4" id="KW-1185">Reference proteome</keyword>
<feature type="transmembrane region" description="Helical" evidence="1">
    <location>
        <begin position="60"/>
        <end position="83"/>
    </location>
</feature>
<feature type="domain" description="DUF7027" evidence="2">
    <location>
        <begin position="56"/>
        <end position="122"/>
    </location>
</feature>
<protein>
    <recommendedName>
        <fullName evidence="2">DUF7027 domain-containing protein</fullName>
    </recommendedName>
</protein>
<keyword evidence="1" id="KW-1133">Transmembrane helix</keyword>
<dbReference type="Pfam" id="PF22954">
    <property type="entry name" value="DUF7027"/>
    <property type="match status" value="1"/>
</dbReference>
<keyword evidence="1" id="KW-0472">Membrane</keyword>
<dbReference type="EMBL" id="CAJPEV010000957">
    <property type="protein sequence ID" value="CAG0889764.1"/>
    <property type="molecule type" value="Genomic_DNA"/>
</dbReference>
<dbReference type="InterPro" id="IPR054291">
    <property type="entry name" value="DUF7027"/>
</dbReference>
<dbReference type="AlphaFoldDB" id="A0A7R8X858"/>
<accession>A0A7R8X858</accession>
<proteinExistence type="predicted"/>
<organism evidence="3">
    <name type="scientific">Darwinula stevensoni</name>
    <dbReference type="NCBI Taxonomy" id="69355"/>
    <lineage>
        <taxon>Eukaryota</taxon>
        <taxon>Metazoa</taxon>
        <taxon>Ecdysozoa</taxon>
        <taxon>Arthropoda</taxon>
        <taxon>Crustacea</taxon>
        <taxon>Oligostraca</taxon>
        <taxon>Ostracoda</taxon>
        <taxon>Podocopa</taxon>
        <taxon>Podocopida</taxon>
        <taxon>Darwinulocopina</taxon>
        <taxon>Darwinuloidea</taxon>
        <taxon>Darwinulidae</taxon>
        <taxon>Darwinula</taxon>
    </lineage>
</organism>
<sequence length="196" mass="21876">MKIPVVEHCCCGFLSNREGSLLIAILNLLGYCSSLAMNAADLGGGRFNRPDFHDYVSEKTYTCLLVSILVIFLVFIVFDCLLIHGVRKWKRKLMIPWLCLEFVALVAGLILFLVSFVAFTVLLVSQMNGVLLTVVIVMAVGFFILYSVGVHFFLVVYSYYKELENLEQSGGDEYVQRKQGNVPAGSIPFQARTSEA</sequence>
<evidence type="ECO:0000259" key="2">
    <source>
        <dbReference type="Pfam" id="PF22954"/>
    </source>
</evidence>
<dbReference type="PANTHER" id="PTHR36694:SF11">
    <property type="entry name" value="LP21121P-RELATED"/>
    <property type="match status" value="1"/>
</dbReference>
<evidence type="ECO:0000313" key="4">
    <source>
        <dbReference type="Proteomes" id="UP000677054"/>
    </source>
</evidence>
<dbReference type="PANTHER" id="PTHR36694">
    <property type="entry name" value="PASIFLORA 1, ISOFORM A-RELATED"/>
    <property type="match status" value="1"/>
</dbReference>
<keyword evidence="1" id="KW-0812">Transmembrane</keyword>
<dbReference type="Proteomes" id="UP000677054">
    <property type="component" value="Unassembled WGS sequence"/>
</dbReference>
<evidence type="ECO:0000313" key="3">
    <source>
        <dbReference type="EMBL" id="CAD7245803.1"/>
    </source>
</evidence>
<feature type="transmembrane region" description="Helical" evidence="1">
    <location>
        <begin position="130"/>
        <end position="160"/>
    </location>
</feature>
<reference evidence="3" key="1">
    <citation type="submission" date="2020-11" db="EMBL/GenBank/DDBJ databases">
        <authorList>
            <person name="Tran Van P."/>
        </authorList>
    </citation>
    <scope>NUCLEOTIDE SEQUENCE</scope>
</reference>
<dbReference type="OrthoDB" id="8190053at2759"/>
<feature type="transmembrane region" description="Helical" evidence="1">
    <location>
        <begin position="21"/>
        <end position="40"/>
    </location>
</feature>
<name>A0A7R8X858_9CRUS</name>
<feature type="transmembrane region" description="Helical" evidence="1">
    <location>
        <begin position="95"/>
        <end position="124"/>
    </location>
</feature>